<sequence>MISCKMLIQILEKWAMTNLALDWDNPGLAVGDPSKDISKVLLTLTVTQETVDFASKNDFDMIISHHPLFFKPFKSLRTDTPIGRLVSTAVKNDIIIYSAHTNMDIAYGGINDILANTLGLEQVEILKQTYEEKLKKIVVFVPKGYEDTVRDAMCDAGAGHIGNYSHCTFNINGTGTFKPLSGTHPFIGEEGKLEKVDEVRIETIIPESLQTKVIDAMLKVHPYEEVAFDIYPVENQGKIYGIGRMGYINESMPLKEFCEVVKQKLKTPYVRAVGDLNKEIRKVAICGGAGADLLQTAALNGADVMVTGDLKYHEAVDAGEIGIAVIDAGHFPTENILLLALKNYLDNESKQQNKEIDFHIFENKDPFIII</sequence>
<dbReference type="PANTHER" id="PTHR13799:SF14">
    <property type="entry name" value="GTP CYCLOHYDROLASE 1 TYPE 2 HOMOLOG"/>
    <property type="match status" value="1"/>
</dbReference>
<dbReference type="STRING" id="224999.GCA_001485475_01559"/>
<dbReference type="EMBL" id="DF977002">
    <property type="protein sequence ID" value="GAQ25529.1"/>
    <property type="molecule type" value="Genomic_DNA"/>
</dbReference>
<protein>
    <recommendedName>
        <fullName evidence="2 4">GTP cyclohydrolase 1 type 2 homolog</fullName>
    </recommendedName>
</protein>
<dbReference type="OrthoDB" id="9792792at2"/>
<evidence type="ECO:0000256" key="3">
    <source>
        <dbReference type="ARBA" id="ARBA00022723"/>
    </source>
</evidence>
<feature type="binding site" evidence="5">
    <location>
        <position position="104"/>
    </location>
    <ligand>
        <name>a divalent metal cation</name>
        <dbReference type="ChEBI" id="CHEBI:60240"/>
        <label>1</label>
    </ligand>
</feature>
<evidence type="ECO:0000313" key="6">
    <source>
        <dbReference type="EMBL" id="GAQ25529.1"/>
    </source>
</evidence>
<proteinExistence type="inferred from homology"/>
<evidence type="ECO:0000256" key="2">
    <source>
        <dbReference type="ARBA" id="ARBA00022112"/>
    </source>
</evidence>
<evidence type="ECO:0000256" key="1">
    <source>
        <dbReference type="ARBA" id="ARBA00006964"/>
    </source>
</evidence>
<dbReference type="GO" id="GO:0046872">
    <property type="term" value="F:metal ion binding"/>
    <property type="evidence" value="ECO:0007669"/>
    <property type="project" value="UniProtKB-UniRule"/>
</dbReference>
<dbReference type="InterPro" id="IPR015867">
    <property type="entry name" value="N-reg_PII/ATP_PRibTrfase_C"/>
</dbReference>
<feature type="binding site" evidence="5">
    <location>
        <position position="330"/>
    </location>
    <ligand>
        <name>a divalent metal cation</name>
        <dbReference type="ChEBI" id="CHEBI:60240"/>
        <label>1</label>
    </ligand>
</feature>
<dbReference type="SUPFAM" id="SSF102705">
    <property type="entry name" value="NIF3 (NGG1p interacting factor 3)-like"/>
    <property type="match status" value="1"/>
</dbReference>
<comment type="similarity">
    <text evidence="1 4">Belongs to the GTP cyclohydrolase I type 2/NIF3 family.</text>
</comment>
<reference evidence="6" key="1">
    <citation type="journal article" date="2016" name="Genome Announc.">
        <title>Draft Genome Sequence of the Syntrophic Lactate-Degrading Bacterium Tepidanaerobacter syntrophicus JLT.</title>
        <authorList>
            <person name="Matsuura N."/>
            <person name="Ohashi A."/>
            <person name="Tourlousse D.M."/>
            <person name="Sekiguchi Y."/>
        </authorList>
    </citation>
    <scope>NUCLEOTIDE SEQUENCE [LARGE SCALE GENOMIC DNA]</scope>
    <source>
        <strain evidence="6">JL</strain>
    </source>
</reference>
<dbReference type="PANTHER" id="PTHR13799">
    <property type="entry name" value="NGG1 INTERACTING FACTOR 3"/>
    <property type="match status" value="1"/>
</dbReference>
<dbReference type="Gene3D" id="3.40.1390.30">
    <property type="entry name" value="NIF3 (NGG1p interacting factor 3)-like"/>
    <property type="match status" value="1"/>
</dbReference>
<evidence type="ECO:0000313" key="7">
    <source>
        <dbReference type="Proteomes" id="UP000062160"/>
    </source>
</evidence>
<dbReference type="PIRSF" id="PIRSF037489">
    <property type="entry name" value="UCP037489_NIF3_YqfO"/>
    <property type="match status" value="1"/>
</dbReference>
<dbReference type="Gene3D" id="3.30.70.120">
    <property type="match status" value="1"/>
</dbReference>
<dbReference type="GO" id="GO:0005737">
    <property type="term" value="C:cytoplasm"/>
    <property type="evidence" value="ECO:0007669"/>
    <property type="project" value="TreeGrafter"/>
</dbReference>
<evidence type="ECO:0000256" key="5">
    <source>
        <dbReference type="PIRSR" id="PIRSR602678-1"/>
    </source>
</evidence>
<dbReference type="RefSeq" id="WP_059032945.1">
    <property type="nucleotide sequence ID" value="NZ_DF977002.1"/>
</dbReference>
<keyword evidence="3 4" id="KW-0479">Metal-binding</keyword>
<keyword evidence="7" id="KW-1185">Reference proteome</keyword>
<dbReference type="Pfam" id="PF01784">
    <property type="entry name" value="DUF34_NIF3"/>
    <property type="match status" value="1"/>
</dbReference>
<evidence type="ECO:0000256" key="4">
    <source>
        <dbReference type="PIRNR" id="PIRNR037489"/>
    </source>
</evidence>
<dbReference type="FunFam" id="3.40.1390.30:FF:000001">
    <property type="entry name" value="GTP cyclohydrolase 1 type 2"/>
    <property type="match status" value="1"/>
</dbReference>
<dbReference type="InterPro" id="IPR002678">
    <property type="entry name" value="DUF34/NIF3"/>
</dbReference>
<feature type="binding site" evidence="5">
    <location>
        <position position="66"/>
    </location>
    <ligand>
        <name>a divalent metal cation</name>
        <dbReference type="ChEBI" id="CHEBI:60240"/>
        <label>1</label>
    </ligand>
</feature>
<dbReference type="AlphaFoldDB" id="A0A0U9HFC6"/>
<feature type="binding site" evidence="5">
    <location>
        <position position="65"/>
    </location>
    <ligand>
        <name>a divalent metal cation</name>
        <dbReference type="ChEBI" id="CHEBI:60240"/>
        <label>1</label>
    </ligand>
</feature>
<dbReference type="InterPro" id="IPR017221">
    <property type="entry name" value="DUF34/NIF3_bac"/>
</dbReference>
<dbReference type="InterPro" id="IPR036069">
    <property type="entry name" value="DUF34/NIF3_sf"/>
</dbReference>
<accession>A0A0U9HFC6</accession>
<dbReference type="Proteomes" id="UP000062160">
    <property type="component" value="Unassembled WGS sequence"/>
</dbReference>
<feature type="binding site" evidence="5">
    <location>
        <position position="334"/>
    </location>
    <ligand>
        <name>a divalent metal cation</name>
        <dbReference type="ChEBI" id="CHEBI:60240"/>
        <label>1</label>
    </ligand>
</feature>
<dbReference type="FunFam" id="3.30.70.120:FF:000006">
    <property type="entry name" value="GTP cyclohydrolase 1 type 2 homolog"/>
    <property type="match status" value="1"/>
</dbReference>
<gene>
    <name evidence="6" type="ORF">TSYNT_857</name>
</gene>
<dbReference type="NCBIfam" id="TIGR00486">
    <property type="entry name" value="YbgI_SA1388"/>
    <property type="match status" value="1"/>
</dbReference>
<organism evidence="6">
    <name type="scientific">Tepidanaerobacter syntrophicus</name>
    <dbReference type="NCBI Taxonomy" id="224999"/>
    <lineage>
        <taxon>Bacteria</taxon>
        <taxon>Bacillati</taxon>
        <taxon>Bacillota</taxon>
        <taxon>Clostridia</taxon>
        <taxon>Thermosediminibacterales</taxon>
        <taxon>Tepidanaerobacteraceae</taxon>
        <taxon>Tepidanaerobacter</taxon>
    </lineage>
</organism>
<name>A0A0U9HFC6_9FIRM</name>